<dbReference type="PANTHER" id="PTHR42942:SF1">
    <property type="entry name" value="ALKYLTRANSFERASE-LIKE PROTEIN 1"/>
    <property type="match status" value="1"/>
</dbReference>
<dbReference type="InterPro" id="IPR036217">
    <property type="entry name" value="MethylDNA_cys_MeTrfase_DNAb"/>
</dbReference>
<dbReference type="InterPro" id="IPR036388">
    <property type="entry name" value="WH-like_DNA-bd_sf"/>
</dbReference>
<evidence type="ECO:0000259" key="2">
    <source>
        <dbReference type="Pfam" id="PF01035"/>
    </source>
</evidence>
<keyword evidence="4" id="KW-1185">Reference proteome</keyword>
<protein>
    <submittedName>
        <fullName evidence="3">Alkylated DNA nucleotide flippase Atl1</fullName>
    </submittedName>
</protein>
<accession>A0A3R9WFG7</accession>
<dbReference type="Gene3D" id="1.10.10.10">
    <property type="entry name" value="Winged helix-like DNA-binding domain superfamily/Winged helix DNA-binding domain"/>
    <property type="match status" value="1"/>
</dbReference>
<dbReference type="InterPro" id="IPR014048">
    <property type="entry name" value="MethylDNA_cys_MeTrfase_DNA-bd"/>
</dbReference>
<organism evidence="3 4">
    <name type="scientific">Edaphobacter aggregans</name>
    <dbReference type="NCBI Taxonomy" id="570835"/>
    <lineage>
        <taxon>Bacteria</taxon>
        <taxon>Pseudomonadati</taxon>
        <taxon>Acidobacteriota</taxon>
        <taxon>Terriglobia</taxon>
        <taxon>Terriglobales</taxon>
        <taxon>Acidobacteriaceae</taxon>
        <taxon>Edaphobacter</taxon>
    </lineage>
</organism>
<dbReference type="AlphaFoldDB" id="A0A3R9WFG7"/>
<name>A0A3R9WFG7_9BACT</name>
<evidence type="ECO:0000313" key="4">
    <source>
        <dbReference type="Proteomes" id="UP000269669"/>
    </source>
</evidence>
<proteinExistence type="predicted"/>
<evidence type="ECO:0000313" key="3">
    <source>
        <dbReference type="EMBL" id="RSL15883.1"/>
    </source>
</evidence>
<dbReference type="GO" id="GO:0003824">
    <property type="term" value="F:catalytic activity"/>
    <property type="evidence" value="ECO:0007669"/>
    <property type="project" value="InterPro"/>
</dbReference>
<gene>
    <name evidence="3" type="ORF">EDE15_1389</name>
</gene>
<dbReference type="CDD" id="cd06445">
    <property type="entry name" value="ATase"/>
    <property type="match status" value="1"/>
</dbReference>
<evidence type="ECO:0000256" key="1">
    <source>
        <dbReference type="ARBA" id="ARBA00022763"/>
    </source>
</evidence>
<keyword evidence="1" id="KW-0227">DNA damage</keyword>
<feature type="domain" description="Methylated-DNA-[protein]-cysteine S-methyltransferase DNA binding" evidence="2">
    <location>
        <begin position="82"/>
        <end position="155"/>
    </location>
</feature>
<dbReference type="EMBL" id="RSDW01000001">
    <property type="protein sequence ID" value="RSL15883.1"/>
    <property type="molecule type" value="Genomic_DNA"/>
</dbReference>
<dbReference type="InterPro" id="IPR052520">
    <property type="entry name" value="ATL_DNA_repair"/>
</dbReference>
<dbReference type="Pfam" id="PF01035">
    <property type="entry name" value="DNA_binding_1"/>
    <property type="match status" value="1"/>
</dbReference>
<dbReference type="Proteomes" id="UP000269669">
    <property type="component" value="Unassembled WGS sequence"/>
</dbReference>
<comment type="caution">
    <text evidence="3">The sequence shown here is derived from an EMBL/GenBank/DDBJ whole genome shotgun (WGS) entry which is preliminary data.</text>
</comment>
<dbReference type="GO" id="GO:0006281">
    <property type="term" value="P:DNA repair"/>
    <property type="evidence" value="ECO:0007669"/>
    <property type="project" value="InterPro"/>
</dbReference>
<reference evidence="3 4" key="1">
    <citation type="submission" date="2018-12" db="EMBL/GenBank/DDBJ databases">
        <title>Sequencing of bacterial isolates from soil warming experiment in Harvard Forest, Massachusetts, USA.</title>
        <authorList>
            <person name="Deangelis K."/>
        </authorList>
    </citation>
    <scope>NUCLEOTIDE SEQUENCE [LARGE SCALE GENOMIC DNA]</scope>
    <source>
        <strain evidence="3 4">EB153</strain>
    </source>
</reference>
<sequence>MRPVAVREIYSSPKPGCPIFATVSSSLRWDIRARANRLPSAIRKSSSDKVLLMRPPAAPQNLKRRILKDALRKNEQRDDAFRRIIRSVPKGKVSTYGKVAAAAGYPLYHRAVAKLLRSATVHGLPWQRIVGAGGEIKLRGEAAAEQRLRLSMEGVKFRGKRVNMEIYEHTLRSWETFD</sequence>
<dbReference type="SUPFAM" id="SSF46767">
    <property type="entry name" value="Methylated DNA-protein cysteine methyltransferase, C-terminal domain"/>
    <property type="match status" value="1"/>
</dbReference>
<dbReference type="PANTHER" id="PTHR42942">
    <property type="entry name" value="6-O-METHYLGUANINE DNA METHYLTRANSFERASE"/>
    <property type="match status" value="1"/>
</dbReference>